<dbReference type="EMBL" id="JASJQH010007124">
    <property type="protein sequence ID" value="KAK9717747.1"/>
    <property type="molecule type" value="Genomic_DNA"/>
</dbReference>
<feature type="domain" description="Inhibitor I9" evidence="3">
    <location>
        <begin position="50"/>
        <end position="118"/>
    </location>
</feature>
<dbReference type="InterPro" id="IPR037045">
    <property type="entry name" value="S8pro/Inhibitor_I9_sf"/>
</dbReference>
<dbReference type="Pfam" id="PF05922">
    <property type="entry name" value="Inhibitor_I9"/>
    <property type="match status" value="1"/>
</dbReference>
<evidence type="ECO:0000313" key="5">
    <source>
        <dbReference type="Proteomes" id="UP001479436"/>
    </source>
</evidence>
<dbReference type="InterPro" id="IPR010259">
    <property type="entry name" value="S8pro/Inhibitor_I9"/>
</dbReference>
<dbReference type="Proteomes" id="UP001479436">
    <property type="component" value="Unassembled WGS sequence"/>
</dbReference>
<dbReference type="PANTHER" id="PTHR28288:SF2">
    <property type="entry name" value="PROTEASE B INHIBITOR 2"/>
    <property type="match status" value="1"/>
</dbReference>
<proteinExistence type="inferred from homology"/>
<dbReference type="SUPFAM" id="SSF54897">
    <property type="entry name" value="Protease propeptides/inhibitors"/>
    <property type="match status" value="1"/>
</dbReference>
<dbReference type="Gene3D" id="3.30.70.80">
    <property type="entry name" value="Peptidase S8 propeptide/proteinase inhibitor I9"/>
    <property type="match status" value="1"/>
</dbReference>
<accession>A0ABR2W2C4</accession>
<sequence length="128" mass="14003">MLKSFKFTLFLGIIALASFLVSARDCPNLKLELQDNGNSAQLQDAQAHRSYIVYFKPDTDLDVVLDAEADVECSGGIITHRYRVGVIGFAAKVPADVITTFSTSPHVQVVEEDQEMNTFEGGEMGFGI</sequence>
<evidence type="ECO:0000313" key="4">
    <source>
        <dbReference type="EMBL" id="KAK9717747.1"/>
    </source>
</evidence>
<reference evidence="4 5" key="1">
    <citation type="submission" date="2023-04" db="EMBL/GenBank/DDBJ databases">
        <title>Genome of Basidiobolus ranarum AG-B5.</title>
        <authorList>
            <person name="Stajich J.E."/>
            <person name="Carter-House D."/>
            <person name="Gryganskyi A."/>
        </authorList>
    </citation>
    <scope>NUCLEOTIDE SEQUENCE [LARGE SCALE GENOMIC DNA]</scope>
    <source>
        <strain evidence="4 5">AG-B5</strain>
    </source>
</reference>
<organism evidence="4 5">
    <name type="scientific">Basidiobolus ranarum</name>
    <dbReference type="NCBI Taxonomy" id="34480"/>
    <lineage>
        <taxon>Eukaryota</taxon>
        <taxon>Fungi</taxon>
        <taxon>Fungi incertae sedis</taxon>
        <taxon>Zoopagomycota</taxon>
        <taxon>Entomophthoromycotina</taxon>
        <taxon>Basidiobolomycetes</taxon>
        <taxon>Basidiobolales</taxon>
        <taxon>Basidiobolaceae</taxon>
        <taxon>Basidiobolus</taxon>
    </lineage>
</organism>
<feature type="chain" id="PRO_5045083672" description="Inhibitor I9 domain-containing protein" evidence="2">
    <location>
        <begin position="24"/>
        <end position="128"/>
    </location>
</feature>
<keyword evidence="5" id="KW-1185">Reference proteome</keyword>
<keyword evidence="2" id="KW-0732">Signal</keyword>
<evidence type="ECO:0000256" key="1">
    <source>
        <dbReference type="ARBA" id="ARBA00038069"/>
    </source>
</evidence>
<gene>
    <name evidence="4" type="ORF">K7432_005947</name>
</gene>
<evidence type="ECO:0000259" key="3">
    <source>
        <dbReference type="Pfam" id="PF05922"/>
    </source>
</evidence>
<dbReference type="InterPro" id="IPR052471">
    <property type="entry name" value="PBI_I9"/>
</dbReference>
<dbReference type="PANTHER" id="PTHR28288">
    <property type="entry name" value="PROTEASE B INHIBITOR 2"/>
    <property type="match status" value="1"/>
</dbReference>
<protein>
    <recommendedName>
        <fullName evidence="3">Inhibitor I9 domain-containing protein</fullName>
    </recommendedName>
</protein>
<name>A0ABR2W2C4_9FUNG</name>
<feature type="signal peptide" evidence="2">
    <location>
        <begin position="1"/>
        <end position="23"/>
    </location>
</feature>
<comment type="similarity">
    <text evidence="1">Belongs to the protease inhibitor I9 family.</text>
</comment>
<evidence type="ECO:0000256" key="2">
    <source>
        <dbReference type="SAM" id="SignalP"/>
    </source>
</evidence>
<comment type="caution">
    <text evidence="4">The sequence shown here is derived from an EMBL/GenBank/DDBJ whole genome shotgun (WGS) entry which is preliminary data.</text>
</comment>